<comment type="caution">
    <text evidence="1">The sequence shown here is derived from an EMBL/GenBank/DDBJ whole genome shotgun (WGS) entry which is preliminary data.</text>
</comment>
<evidence type="ECO:0000313" key="2">
    <source>
        <dbReference type="Proteomes" id="UP000186535"/>
    </source>
</evidence>
<feature type="non-terminal residue" evidence="1">
    <location>
        <position position="1"/>
    </location>
</feature>
<keyword evidence="1" id="KW-0695">RNA-directed DNA polymerase</keyword>
<dbReference type="EMBL" id="MPON01000011">
    <property type="protein sequence ID" value="OKA33924.1"/>
    <property type="molecule type" value="Genomic_DNA"/>
</dbReference>
<sequence>WKWIYARYYRHPHHGGNAWTPTCPKTNIQLLHMSWIKIERHNMVKFKNSPDDPTLKEYWEKRDRKVFDTENTMDRMKLARKQGYRCAICKTPLQNGEKVVVKDMPVPQHLILSNLNLKLVHLPCLY</sequence>
<name>A0A1Q4L6R9_BACCE</name>
<gene>
    <name evidence="1" type="ORF">BJR07_26165</name>
</gene>
<keyword evidence="1" id="KW-0808">Transferase</keyword>
<keyword evidence="1" id="KW-0548">Nucleotidyltransferase</keyword>
<dbReference type="Proteomes" id="UP000186535">
    <property type="component" value="Unassembled WGS sequence"/>
</dbReference>
<proteinExistence type="predicted"/>
<accession>A0A1Q4L6R9</accession>
<dbReference type="AlphaFoldDB" id="A0A1Q4L6R9"/>
<organism evidence="1 2">
    <name type="scientific">Bacillus cereus</name>
    <dbReference type="NCBI Taxonomy" id="1396"/>
    <lineage>
        <taxon>Bacteria</taxon>
        <taxon>Bacillati</taxon>
        <taxon>Bacillota</taxon>
        <taxon>Bacilli</taxon>
        <taxon>Bacillales</taxon>
        <taxon>Bacillaceae</taxon>
        <taxon>Bacillus</taxon>
        <taxon>Bacillus cereus group</taxon>
    </lineage>
</organism>
<reference evidence="1 2" key="1">
    <citation type="submission" date="2016-11" db="EMBL/GenBank/DDBJ databases">
        <title>Identification of Bacillus cereus isolated from egg-white.</title>
        <authorList>
            <person name="Soni A."/>
            <person name="Oey I."/>
            <person name="Silcock P."/>
            <person name="Bremer P."/>
        </authorList>
    </citation>
    <scope>NUCLEOTIDE SEQUENCE [LARGE SCALE GENOMIC DNA]</scope>
    <source>
        <strain evidence="1 2">NZAS03</strain>
    </source>
</reference>
<evidence type="ECO:0000313" key="1">
    <source>
        <dbReference type="EMBL" id="OKA33924.1"/>
    </source>
</evidence>
<dbReference type="GO" id="GO:0003964">
    <property type="term" value="F:RNA-directed DNA polymerase activity"/>
    <property type="evidence" value="ECO:0007669"/>
    <property type="project" value="UniProtKB-KW"/>
</dbReference>
<protein>
    <submittedName>
        <fullName evidence="1">Group II intron reverse transcriptase/maturase</fullName>
    </submittedName>
</protein>